<gene>
    <name evidence="2" type="ORF">BO225_10355</name>
</gene>
<dbReference type="RefSeq" id="WP_076342170.1">
    <property type="nucleotide sequence ID" value="NZ_CAMSPY010000057.1"/>
</dbReference>
<dbReference type="SUPFAM" id="SSF142433">
    <property type="entry name" value="CinA-like"/>
    <property type="match status" value="1"/>
</dbReference>
<name>A0A1U7NKA2_9FIRM</name>
<protein>
    <submittedName>
        <fullName evidence="2">Damage-inducible protein CinA</fullName>
    </submittedName>
</protein>
<comment type="caution">
    <text evidence="2">The sequence shown here is derived from an EMBL/GenBank/DDBJ whole genome shotgun (WGS) entry which is preliminary data.</text>
</comment>
<keyword evidence="3" id="KW-1185">Reference proteome</keyword>
<dbReference type="STRING" id="1862672.BO225_10355"/>
<evidence type="ECO:0000313" key="2">
    <source>
        <dbReference type="EMBL" id="OLU44555.1"/>
    </source>
</evidence>
<dbReference type="InterPro" id="IPR008136">
    <property type="entry name" value="CinA_C"/>
</dbReference>
<dbReference type="Pfam" id="PF02464">
    <property type="entry name" value="CinA"/>
    <property type="match status" value="1"/>
</dbReference>
<dbReference type="NCBIfam" id="TIGR00199">
    <property type="entry name" value="PncC_domain"/>
    <property type="match status" value="1"/>
</dbReference>
<dbReference type="AlphaFoldDB" id="A0A1U7NKA2"/>
<evidence type="ECO:0000313" key="3">
    <source>
        <dbReference type="Proteomes" id="UP000186705"/>
    </source>
</evidence>
<evidence type="ECO:0000259" key="1">
    <source>
        <dbReference type="Pfam" id="PF02464"/>
    </source>
</evidence>
<dbReference type="Proteomes" id="UP000186705">
    <property type="component" value="Unassembled WGS sequence"/>
</dbReference>
<dbReference type="OrthoDB" id="9801454at2"/>
<reference evidence="2 3" key="1">
    <citation type="submission" date="2016-11" db="EMBL/GenBank/DDBJ databases">
        <title>Description of two novel members of the family Erysipelotrichaceae: Ileibacterium lipovorans gen. nov., sp. nov. and Dubosiella newyorkensis, gen. nov., sp. nov.</title>
        <authorList>
            <person name="Cox L.M."/>
            <person name="Sohn J."/>
            <person name="Tyrrell K.L."/>
            <person name="Citron D.M."/>
            <person name="Lawson P.A."/>
            <person name="Patel N.B."/>
            <person name="Iizumi T."/>
            <person name="Perez-Perez G.I."/>
            <person name="Goldstein E.J."/>
            <person name="Blaser M.J."/>
        </authorList>
    </citation>
    <scope>NUCLEOTIDE SEQUENCE [LARGE SCALE GENOMIC DNA]</scope>
    <source>
        <strain evidence="2 3">NYU-BL-A4</strain>
    </source>
</reference>
<dbReference type="GeneID" id="78276338"/>
<dbReference type="EMBL" id="MPKA01000104">
    <property type="protein sequence ID" value="OLU44555.1"/>
    <property type="molecule type" value="Genomic_DNA"/>
</dbReference>
<dbReference type="InterPro" id="IPR036653">
    <property type="entry name" value="CinA-like_C"/>
</dbReference>
<organism evidence="2 3">
    <name type="scientific">Dubosiella newyorkensis</name>
    <dbReference type="NCBI Taxonomy" id="1862672"/>
    <lineage>
        <taxon>Bacteria</taxon>
        <taxon>Bacillati</taxon>
        <taxon>Bacillota</taxon>
        <taxon>Erysipelotrichia</taxon>
        <taxon>Erysipelotrichales</taxon>
        <taxon>Erysipelotrichaceae</taxon>
        <taxon>Dubosiella</taxon>
    </lineage>
</organism>
<sequence>MEQEKLIALCKEKELTIGSAESLTAGLFASTLASVPGASAVLKGGFITYFTEMKEKMLDISPILIEKYGVISKQCARAMALNAKRLMDVDYALSFTGNAGPSAMEGKKAGLVFCAIAGPDGDLYDFKLELFDLDRNAVRERAVAEMIHELLQIIQKKS</sequence>
<feature type="domain" description="CinA C-terminal" evidence="1">
    <location>
        <begin position="4"/>
        <end position="152"/>
    </location>
</feature>
<accession>A0A1U7NKA2</accession>
<dbReference type="Gene3D" id="3.90.950.20">
    <property type="entry name" value="CinA-like"/>
    <property type="match status" value="1"/>
</dbReference>
<proteinExistence type="predicted"/>